<dbReference type="AlphaFoldDB" id="A0A5K7YJV6"/>
<dbReference type="KEGG" id="dalk:DSCA_10010"/>
<name>A0A5K7YJV6_9BACT</name>
<dbReference type="Proteomes" id="UP000427906">
    <property type="component" value="Chromosome"/>
</dbReference>
<keyword evidence="3" id="KW-1185">Reference proteome</keyword>
<organism evidence="2 3">
    <name type="scientific">Desulfosarcina alkanivorans</name>
    <dbReference type="NCBI Taxonomy" id="571177"/>
    <lineage>
        <taxon>Bacteria</taxon>
        <taxon>Pseudomonadati</taxon>
        <taxon>Thermodesulfobacteriota</taxon>
        <taxon>Desulfobacteria</taxon>
        <taxon>Desulfobacterales</taxon>
        <taxon>Desulfosarcinaceae</taxon>
        <taxon>Desulfosarcina</taxon>
    </lineage>
</organism>
<protein>
    <submittedName>
        <fullName evidence="2">Uncharacterized protein</fullName>
    </submittedName>
</protein>
<accession>A0A5K7YJV6</accession>
<evidence type="ECO:0000313" key="3">
    <source>
        <dbReference type="Proteomes" id="UP000427906"/>
    </source>
</evidence>
<evidence type="ECO:0000256" key="1">
    <source>
        <dbReference type="SAM" id="MobiDB-lite"/>
    </source>
</evidence>
<reference evidence="2 3" key="1">
    <citation type="submission" date="2019-11" db="EMBL/GenBank/DDBJ databases">
        <title>Comparative genomics of hydrocarbon-degrading Desulfosarcina strains.</title>
        <authorList>
            <person name="Watanabe M."/>
            <person name="Kojima H."/>
            <person name="Fukui M."/>
        </authorList>
    </citation>
    <scope>NUCLEOTIDE SEQUENCE [LARGE SCALE GENOMIC DNA]</scope>
    <source>
        <strain evidence="2 3">PL12</strain>
    </source>
</reference>
<feature type="region of interest" description="Disordered" evidence="1">
    <location>
        <begin position="7"/>
        <end position="27"/>
    </location>
</feature>
<proteinExistence type="predicted"/>
<dbReference type="EMBL" id="AP021874">
    <property type="protein sequence ID" value="BBO67071.1"/>
    <property type="molecule type" value="Genomic_DNA"/>
</dbReference>
<sequence>MILIVWPTSRKKTPNDASNQANPKETKIKGEKTIGTKRIVQWRKPLSRMNAPKRTIKLTIVLNNAEHIATTGSISSGKTTFFT</sequence>
<gene>
    <name evidence="2" type="ORF">DSCA_10010</name>
</gene>
<evidence type="ECO:0000313" key="2">
    <source>
        <dbReference type="EMBL" id="BBO67071.1"/>
    </source>
</evidence>